<dbReference type="AlphaFoldDB" id="A0A2I0KY57"/>
<evidence type="ECO:0000313" key="4">
    <source>
        <dbReference type="EMBL" id="PKI73402.1"/>
    </source>
</evidence>
<dbReference type="PANTHER" id="PTHR48154:SF1">
    <property type="entry name" value="PROTEIN, PUTATIVE-RELATED"/>
    <property type="match status" value="1"/>
</dbReference>
<feature type="coiled-coil region" evidence="1">
    <location>
        <begin position="288"/>
        <end position="339"/>
    </location>
</feature>
<proteinExistence type="predicted"/>
<gene>
    <name evidence="4" type="ORF">CRG98_006172</name>
</gene>
<organism evidence="4 5">
    <name type="scientific">Punica granatum</name>
    <name type="common">Pomegranate</name>
    <dbReference type="NCBI Taxonomy" id="22663"/>
    <lineage>
        <taxon>Eukaryota</taxon>
        <taxon>Viridiplantae</taxon>
        <taxon>Streptophyta</taxon>
        <taxon>Embryophyta</taxon>
        <taxon>Tracheophyta</taxon>
        <taxon>Spermatophyta</taxon>
        <taxon>Magnoliopsida</taxon>
        <taxon>eudicotyledons</taxon>
        <taxon>Gunneridae</taxon>
        <taxon>Pentapetalae</taxon>
        <taxon>rosids</taxon>
        <taxon>malvids</taxon>
        <taxon>Myrtales</taxon>
        <taxon>Lythraceae</taxon>
        <taxon>Punica</taxon>
    </lineage>
</organism>
<evidence type="ECO:0000256" key="2">
    <source>
        <dbReference type="SAM" id="MobiDB-lite"/>
    </source>
</evidence>
<keyword evidence="1" id="KW-0175">Coiled coil</keyword>
<feature type="region of interest" description="Disordered" evidence="2">
    <location>
        <begin position="249"/>
        <end position="288"/>
    </location>
</feature>
<dbReference type="EMBL" id="PGOL01000276">
    <property type="protein sequence ID" value="PKI73402.1"/>
    <property type="molecule type" value="Genomic_DNA"/>
</dbReference>
<evidence type="ECO:0000313" key="5">
    <source>
        <dbReference type="Proteomes" id="UP000233551"/>
    </source>
</evidence>
<keyword evidence="5" id="KW-1185">Reference proteome</keyword>
<dbReference type="InterPro" id="IPR056647">
    <property type="entry name" value="DUF7745"/>
</dbReference>
<accession>A0A2I0KY57</accession>
<comment type="caution">
    <text evidence="4">The sequence shown here is derived from an EMBL/GenBank/DDBJ whole genome shotgun (WGS) entry which is preliminary data.</text>
</comment>
<sequence>MLTETPVDWIFLRTAAEFWDSQHAVFNFQGTELAPTIEEYTTLIQRPTPTTQGIFVPNPFVCDACHGFLLLIFSTLLFPYAPNLIDGAIAQVILQAVGGHSYVEAVLAETVRSLNYVREVQRGRMRGSPHLLQVWLLAHIRPFCSSHPFSYIADERSLIERLVPVFPPPERSFSEWRHFWRELTPARFLWVARQNPGGSMITGCPGIVGVPLLRHLGSMLIFPDRDASTIQRLYFPEHPTDEERALSATSAHVTQFYSQGPTSPQRSQTAPIPRATPTSVPEAESSTQAAMRAELQSIREERDRLRCELVDSRAEVADYRELQTELVRAHARIATLDREMARLSATLDRVGARARGAPHP</sequence>
<feature type="domain" description="DUF7745" evidence="3">
    <location>
        <begin position="69"/>
        <end position="216"/>
    </location>
</feature>
<evidence type="ECO:0000259" key="3">
    <source>
        <dbReference type="Pfam" id="PF24924"/>
    </source>
</evidence>
<dbReference type="PANTHER" id="PTHR48154">
    <property type="entry name" value="PROTEIN, PUTATIVE-RELATED"/>
    <property type="match status" value="1"/>
</dbReference>
<reference evidence="4 5" key="1">
    <citation type="submission" date="2017-11" db="EMBL/GenBank/DDBJ databases">
        <title>De-novo sequencing of pomegranate (Punica granatum L.) genome.</title>
        <authorList>
            <person name="Akparov Z."/>
            <person name="Amiraslanov A."/>
            <person name="Hajiyeva S."/>
            <person name="Abbasov M."/>
            <person name="Kaur K."/>
            <person name="Hamwieh A."/>
            <person name="Solovyev V."/>
            <person name="Salamov A."/>
            <person name="Braich B."/>
            <person name="Kosarev P."/>
            <person name="Mahmoud A."/>
            <person name="Hajiyev E."/>
            <person name="Babayeva S."/>
            <person name="Izzatullayeva V."/>
            <person name="Mammadov A."/>
            <person name="Mammadov A."/>
            <person name="Sharifova S."/>
            <person name="Ojaghi J."/>
            <person name="Eynullazada K."/>
            <person name="Bayramov B."/>
            <person name="Abdulazimova A."/>
            <person name="Shahmuradov I."/>
        </authorList>
    </citation>
    <scope>NUCLEOTIDE SEQUENCE [LARGE SCALE GENOMIC DNA]</scope>
    <source>
        <strain evidence="5">cv. AG2017</strain>
        <tissue evidence="4">Leaf</tissue>
    </source>
</reference>
<dbReference type="Pfam" id="PF24924">
    <property type="entry name" value="DUF7745"/>
    <property type="match status" value="1"/>
</dbReference>
<evidence type="ECO:0000256" key="1">
    <source>
        <dbReference type="SAM" id="Coils"/>
    </source>
</evidence>
<name>A0A2I0KY57_PUNGR</name>
<protein>
    <recommendedName>
        <fullName evidence="3">DUF7745 domain-containing protein</fullName>
    </recommendedName>
</protein>
<dbReference type="Proteomes" id="UP000233551">
    <property type="component" value="Unassembled WGS sequence"/>
</dbReference>